<dbReference type="GO" id="GO:0001181">
    <property type="term" value="F:RNA polymerase I general transcription initiation factor activity"/>
    <property type="evidence" value="ECO:0007669"/>
    <property type="project" value="InterPro"/>
</dbReference>
<protein>
    <submittedName>
        <fullName evidence="3">Uncharacterized protein</fullName>
    </submittedName>
</protein>
<accession>A0AAN9QBM5</accession>
<feature type="compositionally biased region" description="Basic and acidic residues" evidence="2">
    <location>
        <begin position="1"/>
        <end position="12"/>
    </location>
</feature>
<feature type="region of interest" description="Disordered" evidence="2">
    <location>
        <begin position="1"/>
        <end position="29"/>
    </location>
</feature>
<keyword evidence="4" id="KW-1185">Reference proteome</keyword>
<dbReference type="InterPro" id="IPR007991">
    <property type="entry name" value="RNA_pol_I_trans_ini_fac_RRN3"/>
</dbReference>
<evidence type="ECO:0000313" key="3">
    <source>
        <dbReference type="EMBL" id="KAK7329207.1"/>
    </source>
</evidence>
<dbReference type="AlphaFoldDB" id="A0AAN9QBM5"/>
<dbReference type="GO" id="GO:0005634">
    <property type="term" value="C:nucleus"/>
    <property type="evidence" value="ECO:0007669"/>
    <property type="project" value="TreeGrafter"/>
</dbReference>
<organism evidence="3 4">
    <name type="scientific">Canavalia gladiata</name>
    <name type="common">Sword bean</name>
    <name type="synonym">Dolichos gladiatus</name>
    <dbReference type="NCBI Taxonomy" id="3824"/>
    <lineage>
        <taxon>Eukaryota</taxon>
        <taxon>Viridiplantae</taxon>
        <taxon>Streptophyta</taxon>
        <taxon>Embryophyta</taxon>
        <taxon>Tracheophyta</taxon>
        <taxon>Spermatophyta</taxon>
        <taxon>Magnoliopsida</taxon>
        <taxon>eudicotyledons</taxon>
        <taxon>Gunneridae</taxon>
        <taxon>Pentapetalae</taxon>
        <taxon>rosids</taxon>
        <taxon>fabids</taxon>
        <taxon>Fabales</taxon>
        <taxon>Fabaceae</taxon>
        <taxon>Papilionoideae</taxon>
        <taxon>50 kb inversion clade</taxon>
        <taxon>NPAAA clade</taxon>
        <taxon>indigoferoid/millettioid clade</taxon>
        <taxon>Phaseoleae</taxon>
        <taxon>Canavalia</taxon>
    </lineage>
</organism>
<dbReference type="EMBL" id="JAYMYQ010000005">
    <property type="protein sequence ID" value="KAK7329207.1"/>
    <property type="molecule type" value="Genomic_DNA"/>
</dbReference>
<comment type="caution">
    <text evidence="3">The sequence shown here is derived from an EMBL/GenBank/DDBJ whole genome shotgun (WGS) entry which is preliminary data.</text>
</comment>
<dbReference type="Pfam" id="PF05327">
    <property type="entry name" value="RRN3"/>
    <property type="match status" value="1"/>
</dbReference>
<dbReference type="GO" id="GO:0001042">
    <property type="term" value="F:RNA polymerase I core binding"/>
    <property type="evidence" value="ECO:0007669"/>
    <property type="project" value="TreeGrafter"/>
</dbReference>
<dbReference type="Proteomes" id="UP001367508">
    <property type="component" value="Unassembled WGS sequence"/>
</dbReference>
<dbReference type="GO" id="GO:0006361">
    <property type="term" value="P:transcription initiation at RNA polymerase I promoter"/>
    <property type="evidence" value="ECO:0007669"/>
    <property type="project" value="InterPro"/>
</dbReference>
<evidence type="ECO:0000256" key="1">
    <source>
        <dbReference type="ARBA" id="ARBA00010098"/>
    </source>
</evidence>
<name>A0AAN9QBM5_CANGL</name>
<reference evidence="3 4" key="1">
    <citation type="submission" date="2024-01" db="EMBL/GenBank/DDBJ databases">
        <title>The genomes of 5 underutilized Papilionoideae crops provide insights into root nodulation and disease resistanc.</title>
        <authorList>
            <person name="Jiang F."/>
        </authorList>
    </citation>
    <scope>NUCLEOTIDE SEQUENCE [LARGE SCALE GENOMIC DNA]</scope>
    <source>
        <strain evidence="3">LVBAO_FW01</strain>
        <tissue evidence="3">Leaves</tissue>
    </source>
</reference>
<gene>
    <name evidence="3" type="ORF">VNO77_23357</name>
</gene>
<evidence type="ECO:0000256" key="2">
    <source>
        <dbReference type="SAM" id="MobiDB-lite"/>
    </source>
</evidence>
<comment type="similarity">
    <text evidence="1">Belongs to the RRN3 family.</text>
</comment>
<sequence length="331" mass="37461">MYSNSDRKESKSEPGFLAGDIQKGNSVSAGKSSWLNLPIYKQRRSKVEIPPHEHFHGVPYPKPHLLSGINFHLATYFDLIGFQSNMSRGFSMRVGIQFDPLYPIDVSVNRCVNINGKLWRSSCITIQNPLEALENFNFQQLGQSWLFEGIDTKIHGKFTSSGKRETCRTKAYSDKRITSSDPSKSDIKVPFEFSSLRVSQMLKEAVLHSRVLVSVLQVTKVVELHAFGCKQEMTEPSLLSSMLAAKSDAKIEEMLDRMLTRLALCDNSKLEPLLSKLLPAALVASITQRLVNQSSDYCRLPDFDMNPRAHQAFYSGCQAIMYILCFRMRYS</sequence>
<evidence type="ECO:0000313" key="4">
    <source>
        <dbReference type="Proteomes" id="UP001367508"/>
    </source>
</evidence>
<dbReference type="PANTHER" id="PTHR12790">
    <property type="entry name" value="TRANSCRIPTION INITIATION FACTOR IA RRN3"/>
    <property type="match status" value="1"/>
</dbReference>
<dbReference type="PANTHER" id="PTHR12790:SF0">
    <property type="entry name" value="RNA POLYMERASE I-SPECIFIC TRANSCRIPTION INITIATION FACTOR RRN3-RELATED"/>
    <property type="match status" value="1"/>
</dbReference>
<proteinExistence type="inferred from homology"/>